<evidence type="ECO:0000313" key="11">
    <source>
        <dbReference type="EMBL" id="QJR35094.1"/>
    </source>
</evidence>
<dbReference type="KEGG" id="ggr:HKW67_06020"/>
<dbReference type="Proteomes" id="UP000500938">
    <property type="component" value="Chromosome"/>
</dbReference>
<dbReference type="HAMAP" id="MF_00060">
    <property type="entry name" value="SurE"/>
    <property type="match status" value="1"/>
</dbReference>
<proteinExistence type="inferred from homology"/>
<comment type="cofactor">
    <cofactor evidence="9">
        <name>a divalent metal cation</name>
        <dbReference type="ChEBI" id="CHEBI:60240"/>
    </cofactor>
    <text evidence="9">Binds 1 divalent metal cation per subunit.</text>
</comment>
<evidence type="ECO:0000256" key="8">
    <source>
        <dbReference type="ARBA" id="ARBA00022801"/>
    </source>
</evidence>
<keyword evidence="6 9" id="KW-0479">Metal-binding</keyword>
<protein>
    <recommendedName>
        <fullName evidence="9">5'-nucleotidase SurE</fullName>
        <ecNumber evidence="9">3.1.3.5</ecNumber>
    </recommendedName>
    <alternativeName>
        <fullName evidence="9">Nucleoside 5'-monophosphate phosphohydrolase</fullName>
    </alternativeName>
</protein>
<dbReference type="AlphaFoldDB" id="A0A6M4IJ24"/>
<dbReference type="InterPro" id="IPR002828">
    <property type="entry name" value="SurE-like_Pase/nucleotidase"/>
</dbReference>
<comment type="catalytic activity">
    <reaction evidence="1 9">
        <text>a ribonucleoside 5'-phosphate + H2O = a ribonucleoside + phosphate</text>
        <dbReference type="Rhea" id="RHEA:12484"/>
        <dbReference type="ChEBI" id="CHEBI:15377"/>
        <dbReference type="ChEBI" id="CHEBI:18254"/>
        <dbReference type="ChEBI" id="CHEBI:43474"/>
        <dbReference type="ChEBI" id="CHEBI:58043"/>
        <dbReference type="EC" id="3.1.3.5"/>
    </reaction>
</comment>
<evidence type="ECO:0000256" key="5">
    <source>
        <dbReference type="ARBA" id="ARBA00022490"/>
    </source>
</evidence>
<keyword evidence="7 9" id="KW-0547">Nucleotide-binding</keyword>
<dbReference type="GO" id="GO:0005737">
    <property type="term" value="C:cytoplasm"/>
    <property type="evidence" value="ECO:0007669"/>
    <property type="project" value="UniProtKB-SubCell"/>
</dbReference>
<dbReference type="EC" id="3.1.3.5" evidence="9"/>
<dbReference type="InterPro" id="IPR030048">
    <property type="entry name" value="SurE"/>
</dbReference>
<comment type="cofactor">
    <cofactor evidence="2">
        <name>Mg(2+)</name>
        <dbReference type="ChEBI" id="CHEBI:18420"/>
    </cofactor>
</comment>
<dbReference type="NCBIfam" id="TIGR00087">
    <property type="entry name" value="surE"/>
    <property type="match status" value="1"/>
</dbReference>
<comment type="function">
    <text evidence="9">Nucleotidase that shows phosphatase activity on nucleoside 5'-monophosphates.</text>
</comment>
<dbReference type="EMBL" id="CP053085">
    <property type="protein sequence ID" value="QJR35094.1"/>
    <property type="molecule type" value="Genomic_DNA"/>
</dbReference>
<feature type="domain" description="Survival protein SurE-like phosphatase/nucleotidase" evidence="10">
    <location>
        <begin position="3"/>
        <end position="186"/>
    </location>
</feature>
<gene>
    <name evidence="9 11" type="primary">surE</name>
    <name evidence="11" type="ORF">HKW67_06020</name>
</gene>
<organism evidence="11 12">
    <name type="scientific">Gemmatimonas groenlandica</name>
    <dbReference type="NCBI Taxonomy" id="2732249"/>
    <lineage>
        <taxon>Bacteria</taxon>
        <taxon>Pseudomonadati</taxon>
        <taxon>Gemmatimonadota</taxon>
        <taxon>Gemmatimonadia</taxon>
        <taxon>Gemmatimonadales</taxon>
        <taxon>Gemmatimonadaceae</taxon>
        <taxon>Gemmatimonas</taxon>
    </lineage>
</organism>
<evidence type="ECO:0000259" key="10">
    <source>
        <dbReference type="Pfam" id="PF01975"/>
    </source>
</evidence>
<evidence type="ECO:0000256" key="7">
    <source>
        <dbReference type="ARBA" id="ARBA00022741"/>
    </source>
</evidence>
<dbReference type="GO" id="GO:0000166">
    <property type="term" value="F:nucleotide binding"/>
    <property type="evidence" value="ECO:0007669"/>
    <property type="project" value="UniProtKB-KW"/>
</dbReference>
<evidence type="ECO:0000256" key="6">
    <source>
        <dbReference type="ARBA" id="ARBA00022723"/>
    </source>
</evidence>
<dbReference type="PANTHER" id="PTHR30457">
    <property type="entry name" value="5'-NUCLEOTIDASE SURE"/>
    <property type="match status" value="1"/>
</dbReference>
<name>A0A6M4IJ24_9BACT</name>
<evidence type="ECO:0000256" key="4">
    <source>
        <dbReference type="ARBA" id="ARBA00011062"/>
    </source>
</evidence>
<keyword evidence="8 9" id="KW-0378">Hydrolase</keyword>
<dbReference type="GO" id="GO:0008254">
    <property type="term" value="F:3'-nucleotidase activity"/>
    <property type="evidence" value="ECO:0007669"/>
    <property type="project" value="TreeGrafter"/>
</dbReference>
<accession>A0A6M4IJ24</accession>
<dbReference type="GO" id="GO:0008253">
    <property type="term" value="F:5'-nucleotidase activity"/>
    <property type="evidence" value="ECO:0007669"/>
    <property type="project" value="UniProtKB-UniRule"/>
</dbReference>
<sequence>MRILLSNDDGILAKGLGVLEQACLPLGELSVVAPDREQSATSHSLTLHHPLRPVQLGARRWQVDGTPTDCVMLACEALLDARPDYVISGINHGPNMGEDVLYSGTVAAAMEGLALGIPSIAVSFAGSVLRADALLETQVDVLRDLLKHLMSLTSFPRETLLNVNLPNVAGDQIKGVRLTRLGRRVFSDSITKMKDPWGREILWIGGGSVAWSGPEDSDFRAVHDGFISVTPLHLDLTHRDVLDTATDWWRPL</sequence>
<evidence type="ECO:0000256" key="3">
    <source>
        <dbReference type="ARBA" id="ARBA00004496"/>
    </source>
</evidence>
<feature type="binding site" evidence="9">
    <location>
        <position position="91"/>
    </location>
    <ligand>
        <name>a divalent metal cation</name>
        <dbReference type="ChEBI" id="CHEBI:60240"/>
    </ligand>
</feature>
<feature type="binding site" evidence="9">
    <location>
        <position position="9"/>
    </location>
    <ligand>
        <name>a divalent metal cation</name>
        <dbReference type="ChEBI" id="CHEBI:60240"/>
    </ligand>
</feature>
<dbReference type="GO" id="GO:0004309">
    <property type="term" value="F:exopolyphosphatase activity"/>
    <property type="evidence" value="ECO:0007669"/>
    <property type="project" value="TreeGrafter"/>
</dbReference>
<dbReference type="SUPFAM" id="SSF64167">
    <property type="entry name" value="SurE-like"/>
    <property type="match status" value="1"/>
</dbReference>
<evidence type="ECO:0000256" key="1">
    <source>
        <dbReference type="ARBA" id="ARBA00000815"/>
    </source>
</evidence>
<feature type="binding site" evidence="9">
    <location>
        <position position="39"/>
    </location>
    <ligand>
        <name>a divalent metal cation</name>
        <dbReference type="ChEBI" id="CHEBI:60240"/>
    </ligand>
</feature>
<dbReference type="RefSeq" id="WP_171224523.1">
    <property type="nucleotide sequence ID" value="NZ_CP053085.1"/>
</dbReference>
<dbReference type="Pfam" id="PF01975">
    <property type="entry name" value="SurE"/>
    <property type="match status" value="1"/>
</dbReference>
<dbReference type="Gene3D" id="3.40.1210.10">
    <property type="entry name" value="Survival protein SurE-like phosphatase/nucleotidase"/>
    <property type="match status" value="1"/>
</dbReference>
<comment type="subcellular location">
    <subcellularLocation>
        <location evidence="3 9">Cytoplasm</location>
    </subcellularLocation>
</comment>
<feature type="binding site" evidence="9">
    <location>
        <position position="8"/>
    </location>
    <ligand>
        <name>a divalent metal cation</name>
        <dbReference type="ChEBI" id="CHEBI:60240"/>
    </ligand>
</feature>
<dbReference type="FunFam" id="3.40.1210.10:FF:000001">
    <property type="entry name" value="5'/3'-nucleotidase SurE"/>
    <property type="match status" value="1"/>
</dbReference>
<keyword evidence="5 9" id="KW-0963">Cytoplasm</keyword>
<dbReference type="PANTHER" id="PTHR30457:SF12">
    <property type="entry name" value="5'_3'-NUCLEOTIDASE SURE"/>
    <property type="match status" value="1"/>
</dbReference>
<dbReference type="NCBIfam" id="NF001490">
    <property type="entry name" value="PRK00346.1-4"/>
    <property type="match status" value="1"/>
</dbReference>
<comment type="similarity">
    <text evidence="4 9">Belongs to the SurE nucleotidase family.</text>
</comment>
<dbReference type="GO" id="GO:0046872">
    <property type="term" value="F:metal ion binding"/>
    <property type="evidence" value="ECO:0007669"/>
    <property type="project" value="UniProtKB-UniRule"/>
</dbReference>
<evidence type="ECO:0000256" key="9">
    <source>
        <dbReference type="HAMAP-Rule" id="MF_00060"/>
    </source>
</evidence>
<evidence type="ECO:0000256" key="2">
    <source>
        <dbReference type="ARBA" id="ARBA00001946"/>
    </source>
</evidence>
<evidence type="ECO:0000313" key="12">
    <source>
        <dbReference type="Proteomes" id="UP000500938"/>
    </source>
</evidence>
<dbReference type="InterPro" id="IPR036523">
    <property type="entry name" value="SurE-like_sf"/>
</dbReference>
<reference evidence="11 12" key="1">
    <citation type="submission" date="2020-05" db="EMBL/GenBank/DDBJ databases">
        <title>Complete genome sequence of Gemmatimonas greenlandica TET16.</title>
        <authorList>
            <person name="Zeng Y."/>
        </authorList>
    </citation>
    <scope>NUCLEOTIDE SEQUENCE [LARGE SCALE GENOMIC DNA]</scope>
    <source>
        <strain evidence="11 12">TET16</strain>
    </source>
</reference>
<keyword evidence="12" id="KW-1185">Reference proteome</keyword>